<keyword evidence="4" id="KW-1185">Reference proteome</keyword>
<proteinExistence type="predicted"/>
<accession>A0A9W8E7U6</accession>
<evidence type="ECO:0000313" key="4">
    <source>
        <dbReference type="Proteomes" id="UP001151582"/>
    </source>
</evidence>
<gene>
    <name evidence="3" type="ORF">H4R34_006376</name>
</gene>
<evidence type="ECO:0000313" key="3">
    <source>
        <dbReference type="EMBL" id="KAJ1967571.1"/>
    </source>
</evidence>
<feature type="compositionally biased region" description="Polar residues" evidence="1">
    <location>
        <begin position="67"/>
        <end position="79"/>
    </location>
</feature>
<comment type="caution">
    <text evidence="3">The sequence shown here is derived from an EMBL/GenBank/DDBJ whole genome shotgun (WGS) entry which is preliminary data.</text>
</comment>
<feature type="non-terminal residue" evidence="3">
    <location>
        <position position="92"/>
    </location>
</feature>
<feature type="signal peptide" evidence="2">
    <location>
        <begin position="1"/>
        <end position="16"/>
    </location>
</feature>
<protein>
    <submittedName>
        <fullName evidence="3">Uncharacterized protein</fullName>
    </submittedName>
</protein>
<feature type="region of interest" description="Disordered" evidence="1">
    <location>
        <begin position="67"/>
        <end position="92"/>
    </location>
</feature>
<feature type="chain" id="PRO_5040990372" evidence="2">
    <location>
        <begin position="17"/>
        <end position="92"/>
    </location>
</feature>
<sequence>MSLLQSLVACVAECLGRSTTDDHYSTCSRGSSVHQALLAPSFDQLATVTTPPTPTYPQFAAAVNPSMESNSTHLQQETNGGRFESWRRKLAL</sequence>
<evidence type="ECO:0000256" key="1">
    <source>
        <dbReference type="SAM" id="MobiDB-lite"/>
    </source>
</evidence>
<organism evidence="3 4">
    <name type="scientific">Dimargaris verticillata</name>
    <dbReference type="NCBI Taxonomy" id="2761393"/>
    <lineage>
        <taxon>Eukaryota</taxon>
        <taxon>Fungi</taxon>
        <taxon>Fungi incertae sedis</taxon>
        <taxon>Zoopagomycota</taxon>
        <taxon>Kickxellomycotina</taxon>
        <taxon>Dimargaritomycetes</taxon>
        <taxon>Dimargaritales</taxon>
        <taxon>Dimargaritaceae</taxon>
        <taxon>Dimargaris</taxon>
    </lineage>
</organism>
<keyword evidence="2" id="KW-0732">Signal</keyword>
<dbReference type="Proteomes" id="UP001151582">
    <property type="component" value="Unassembled WGS sequence"/>
</dbReference>
<dbReference type="AlphaFoldDB" id="A0A9W8E7U6"/>
<reference evidence="3" key="1">
    <citation type="submission" date="2022-07" db="EMBL/GenBank/DDBJ databases">
        <title>Phylogenomic reconstructions and comparative analyses of Kickxellomycotina fungi.</title>
        <authorList>
            <person name="Reynolds N.K."/>
            <person name="Stajich J.E."/>
            <person name="Barry K."/>
            <person name="Grigoriev I.V."/>
            <person name="Crous P."/>
            <person name="Smith M.E."/>
        </authorList>
    </citation>
    <scope>NUCLEOTIDE SEQUENCE</scope>
    <source>
        <strain evidence="3">RSA 567</strain>
    </source>
</reference>
<dbReference type="EMBL" id="JANBQB010002316">
    <property type="protein sequence ID" value="KAJ1967571.1"/>
    <property type="molecule type" value="Genomic_DNA"/>
</dbReference>
<name>A0A9W8E7U6_9FUNG</name>
<evidence type="ECO:0000256" key="2">
    <source>
        <dbReference type="SAM" id="SignalP"/>
    </source>
</evidence>